<dbReference type="OrthoDB" id="9998031at2"/>
<dbReference type="Pfam" id="PF04350">
    <property type="entry name" value="PilO"/>
    <property type="match status" value="1"/>
</dbReference>
<dbReference type="STRING" id="1280514.AXFE_23540"/>
<gene>
    <name evidence="3" type="ORF">AXFE_23540</name>
</gene>
<feature type="region of interest" description="Disordered" evidence="1">
    <location>
        <begin position="205"/>
        <end position="241"/>
    </location>
</feature>
<dbReference type="GO" id="GO:0043107">
    <property type="term" value="P:type IV pilus-dependent motility"/>
    <property type="evidence" value="ECO:0007669"/>
    <property type="project" value="InterPro"/>
</dbReference>
<evidence type="ECO:0000313" key="4">
    <source>
        <dbReference type="Proteomes" id="UP000032360"/>
    </source>
</evidence>
<evidence type="ECO:0000256" key="1">
    <source>
        <dbReference type="SAM" id="MobiDB-lite"/>
    </source>
</evidence>
<organism evidence="3 4">
    <name type="scientific">Acidithrix ferrooxidans</name>
    <dbReference type="NCBI Taxonomy" id="1280514"/>
    <lineage>
        <taxon>Bacteria</taxon>
        <taxon>Bacillati</taxon>
        <taxon>Actinomycetota</taxon>
        <taxon>Acidimicrobiia</taxon>
        <taxon>Acidimicrobiales</taxon>
        <taxon>Acidimicrobiaceae</taxon>
        <taxon>Acidithrix</taxon>
    </lineage>
</organism>
<protein>
    <submittedName>
        <fullName evidence="3">Pilus assembly protein, PilO</fullName>
    </submittedName>
</protein>
<dbReference type="AlphaFoldDB" id="A0A0D8HFN0"/>
<dbReference type="Gene3D" id="3.30.70.60">
    <property type="match status" value="1"/>
</dbReference>
<proteinExistence type="predicted"/>
<comment type="caution">
    <text evidence="3">The sequence shown here is derived from an EMBL/GenBank/DDBJ whole genome shotgun (WGS) entry which is preliminary data.</text>
</comment>
<dbReference type="Proteomes" id="UP000032360">
    <property type="component" value="Unassembled WGS sequence"/>
</dbReference>
<dbReference type="PANTHER" id="PTHR39555:SF1">
    <property type="entry name" value="TYPE IV PILUS INNER MEMBRANE COMPONENT PILO"/>
    <property type="match status" value="1"/>
</dbReference>
<dbReference type="RefSeq" id="WP_052605965.1">
    <property type="nucleotide sequence ID" value="NZ_JXYS01000074.1"/>
</dbReference>
<evidence type="ECO:0000313" key="3">
    <source>
        <dbReference type="EMBL" id="KJF16775.1"/>
    </source>
</evidence>
<keyword evidence="2" id="KW-0472">Membrane</keyword>
<dbReference type="InterPro" id="IPR007445">
    <property type="entry name" value="PilO"/>
</dbReference>
<name>A0A0D8HFN0_9ACTN</name>
<dbReference type="InterPro" id="IPR014717">
    <property type="entry name" value="Transl_elong_EF1B/ribsomal_bS6"/>
</dbReference>
<dbReference type="GO" id="GO:0043683">
    <property type="term" value="P:type IV pilus assembly"/>
    <property type="evidence" value="ECO:0007669"/>
    <property type="project" value="InterPro"/>
</dbReference>
<evidence type="ECO:0000256" key="2">
    <source>
        <dbReference type="SAM" id="Phobius"/>
    </source>
</evidence>
<reference evidence="3 4" key="1">
    <citation type="submission" date="2015-01" db="EMBL/GenBank/DDBJ databases">
        <title>Draft genome of the acidophilic iron oxidizer Acidithrix ferrooxidans strain Py-F3.</title>
        <authorList>
            <person name="Poehlein A."/>
            <person name="Eisen S."/>
            <person name="Schloemann M."/>
            <person name="Johnson B.D."/>
            <person name="Daniel R."/>
            <person name="Muehling M."/>
        </authorList>
    </citation>
    <scope>NUCLEOTIDE SEQUENCE [LARGE SCALE GENOMIC DNA]</scope>
    <source>
        <strain evidence="3 4">Py-F3</strain>
    </source>
</reference>
<keyword evidence="2" id="KW-0812">Transmembrane</keyword>
<accession>A0A0D8HFN0</accession>
<sequence length="241" mass="24862">MMKNEKSRRIVIVATLVGLILIVSFYFLIWQPKSKAIEAANVTLLSNQSQLSSMQSQISTLKAFKKELPAAQNELKTLALAIPVYPDLANFLLSLNTISGMSGITFMSVTPSQPQASASTQGSTSQGAANLPAVTAGIQIQGGYFQVLDFLNRLNQLSRLVIVNSVNLSATGGSGGSSTASPSQSAGAELSANIRITIYSQQIPPGVPGQASTSSGATIKVAPPTSPSVSSGTSTTTSAVG</sequence>
<keyword evidence="2" id="KW-1133">Transmembrane helix</keyword>
<dbReference type="EMBL" id="JXYS01000074">
    <property type="protein sequence ID" value="KJF16775.1"/>
    <property type="molecule type" value="Genomic_DNA"/>
</dbReference>
<dbReference type="PANTHER" id="PTHR39555">
    <property type="entry name" value="FIMBRIAL ASSEMBLY PROTEIN PILO-LIKE PROTEIN-RELATED"/>
    <property type="match status" value="1"/>
</dbReference>
<feature type="transmembrane region" description="Helical" evidence="2">
    <location>
        <begin position="12"/>
        <end position="30"/>
    </location>
</feature>
<keyword evidence="4" id="KW-1185">Reference proteome</keyword>
<feature type="compositionally biased region" description="Low complexity" evidence="1">
    <location>
        <begin position="221"/>
        <end position="241"/>
    </location>
</feature>